<organism evidence="2 3">
    <name type="scientific">Byssochlamys spectabilis</name>
    <name type="common">Paecilomyces variotii</name>
    <dbReference type="NCBI Taxonomy" id="264951"/>
    <lineage>
        <taxon>Eukaryota</taxon>
        <taxon>Fungi</taxon>
        <taxon>Dikarya</taxon>
        <taxon>Ascomycota</taxon>
        <taxon>Pezizomycotina</taxon>
        <taxon>Eurotiomycetes</taxon>
        <taxon>Eurotiomycetidae</taxon>
        <taxon>Eurotiales</taxon>
        <taxon>Thermoascaceae</taxon>
        <taxon>Paecilomyces</taxon>
    </lineage>
</organism>
<feature type="region of interest" description="Disordered" evidence="1">
    <location>
        <begin position="1"/>
        <end position="76"/>
    </location>
</feature>
<dbReference type="Proteomes" id="UP000283841">
    <property type="component" value="Unassembled WGS sequence"/>
</dbReference>
<gene>
    <name evidence="2" type="ORF">C8Q69DRAFT_471199</name>
</gene>
<sequence>MPPLISVFSDSESPEPSPIESSDSPSPEPLPVESSDSPSPEALFVESSGSSSTGSLSVDFHGPSRSRENYDRSQVADQPRLPWEWNPRGKTTELYTHTAVGKWWFHGKKDIERLNPNKRRDISHIGRIMETELGEQLFGDNRCTACQFNKQECWVYSTEGAQQISRPGDSCARCRLSARAGGCSLSKRRKRVIEPPETGNRGFVPIQKRMR</sequence>
<evidence type="ECO:0000313" key="3">
    <source>
        <dbReference type="Proteomes" id="UP000283841"/>
    </source>
</evidence>
<feature type="compositionally biased region" description="Low complexity" evidence="1">
    <location>
        <begin position="18"/>
        <end position="57"/>
    </location>
</feature>
<dbReference type="RefSeq" id="XP_028484362.1">
    <property type="nucleotide sequence ID" value="XM_028630892.1"/>
</dbReference>
<dbReference type="AlphaFoldDB" id="A0A443HSD0"/>
<dbReference type="GeneID" id="39600169"/>
<reference evidence="2 3" key="1">
    <citation type="journal article" date="2018" name="Front. Microbiol.">
        <title>Genomic and genetic insights into a cosmopolitan fungus, Paecilomyces variotii (Eurotiales).</title>
        <authorList>
            <person name="Urquhart A.S."/>
            <person name="Mondo S.J."/>
            <person name="Makela M.R."/>
            <person name="Hane J.K."/>
            <person name="Wiebenga A."/>
            <person name="He G."/>
            <person name="Mihaltcheva S."/>
            <person name="Pangilinan J."/>
            <person name="Lipzen A."/>
            <person name="Barry K."/>
            <person name="de Vries R.P."/>
            <person name="Grigoriev I.V."/>
            <person name="Idnurm A."/>
        </authorList>
    </citation>
    <scope>NUCLEOTIDE SEQUENCE [LARGE SCALE GENOMIC DNA]</scope>
    <source>
        <strain evidence="2 3">CBS 101075</strain>
    </source>
</reference>
<evidence type="ECO:0000256" key="1">
    <source>
        <dbReference type="SAM" id="MobiDB-lite"/>
    </source>
</evidence>
<proteinExistence type="predicted"/>
<keyword evidence="3" id="KW-1185">Reference proteome</keyword>
<dbReference type="VEuPathDB" id="FungiDB:C8Q69DRAFT_471199"/>
<accession>A0A443HSD0</accession>
<protein>
    <submittedName>
        <fullName evidence="2">Uncharacterized protein</fullName>
    </submittedName>
</protein>
<dbReference type="EMBL" id="RCNU01000007">
    <property type="protein sequence ID" value="RWQ94717.1"/>
    <property type="molecule type" value="Genomic_DNA"/>
</dbReference>
<name>A0A443HSD0_BYSSP</name>
<evidence type="ECO:0000313" key="2">
    <source>
        <dbReference type="EMBL" id="RWQ94717.1"/>
    </source>
</evidence>
<comment type="caution">
    <text evidence="2">The sequence shown here is derived from an EMBL/GenBank/DDBJ whole genome shotgun (WGS) entry which is preliminary data.</text>
</comment>